<dbReference type="InterPro" id="IPR046357">
    <property type="entry name" value="PPIase_dom_sf"/>
</dbReference>
<keyword evidence="5 6" id="KW-0413">Isomerase</keyword>
<keyword evidence="7" id="KW-0812">Transmembrane</keyword>
<dbReference type="EC" id="5.2.1.8" evidence="2"/>
<reference evidence="9 10" key="1">
    <citation type="submission" date="2019-01" db="EMBL/GenBank/DDBJ databases">
        <title>Insights into ecological role of a new deltaproteobacterial order Candidatus Sinidesulfobacterales (Sva0485) by metagenomics and metatranscriptomics.</title>
        <authorList>
            <person name="Tan S."/>
            <person name="Liu J."/>
            <person name="Fang Y."/>
            <person name="Hedlund B.P."/>
            <person name="Lian Z.H."/>
            <person name="Huang L.Y."/>
            <person name="Li J.T."/>
            <person name="Huang L.N."/>
            <person name="Li W.J."/>
            <person name="Jiang H.C."/>
            <person name="Dong H.L."/>
            <person name="Shu W.S."/>
        </authorList>
    </citation>
    <scope>NUCLEOTIDE SEQUENCE [LARGE SCALE GENOMIC DNA]</scope>
    <source>
        <strain evidence="9">AP3</strain>
    </source>
</reference>
<dbReference type="Gene3D" id="1.10.8.1040">
    <property type="match status" value="1"/>
</dbReference>
<evidence type="ECO:0000313" key="9">
    <source>
        <dbReference type="EMBL" id="RZD13872.1"/>
    </source>
</evidence>
<feature type="domain" description="PpiC" evidence="8">
    <location>
        <begin position="145"/>
        <end position="249"/>
    </location>
</feature>
<dbReference type="EMBL" id="SGBD01000006">
    <property type="protein sequence ID" value="RZD13872.1"/>
    <property type="molecule type" value="Genomic_DNA"/>
</dbReference>
<evidence type="ECO:0000256" key="3">
    <source>
        <dbReference type="ARBA" id="ARBA00022729"/>
    </source>
</evidence>
<sequence length="322" mass="35690">METNKDGMRFYSEAQKFKIKGKILFIALFAVIISMSLYGCAKKSAPSSNVIATVNGKPITVGKFKSEIAKFPPNLKDYLQTPAGSKRFIRSLVDRQILVNEAVKEGINKSKDYKSQVSDFKKGLLVQLLLHKEISNKVSVTAADAKAYYKKHFLSFNLPSKINVSYVQSSSLKQAQTAYNLLKSGKPFAAVAQKYSTAPNAKSGGTLGWIKFEETTPAFNNAAFNLRKIGEYSNIVKVGNNFDIIRLNNIIAGKPKPFSKVKNDIIVMMKQKEASKILKNFVEKLRAKSNIKYYYNNLPNFEAAPVPAPVPEKQGVAGKKQG</sequence>
<accession>A0A519B993</accession>
<protein>
    <recommendedName>
        <fullName evidence="2">peptidylprolyl isomerase</fullName>
        <ecNumber evidence="2">5.2.1.8</ecNumber>
    </recommendedName>
</protein>
<dbReference type="PANTHER" id="PTHR47245:SF1">
    <property type="entry name" value="FOLDASE PROTEIN PRSA"/>
    <property type="match status" value="1"/>
</dbReference>
<evidence type="ECO:0000259" key="8">
    <source>
        <dbReference type="PROSITE" id="PS50198"/>
    </source>
</evidence>
<dbReference type="PROSITE" id="PS50198">
    <property type="entry name" value="PPIC_PPIASE_2"/>
    <property type="match status" value="1"/>
</dbReference>
<dbReference type="Proteomes" id="UP000320813">
    <property type="component" value="Unassembled WGS sequence"/>
</dbReference>
<evidence type="ECO:0000256" key="1">
    <source>
        <dbReference type="ARBA" id="ARBA00000971"/>
    </source>
</evidence>
<name>A0A519B993_9DELT</name>
<evidence type="ECO:0000313" key="10">
    <source>
        <dbReference type="Proteomes" id="UP000320813"/>
    </source>
</evidence>
<comment type="catalytic activity">
    <reaction evidence="1">
        <text>[protein]-peptidylproline (omega=180) = [protein]-peptidylproline (omega=0)</text>
        <dbReference type="Rhea" id="RHEA:16237"/>
        <dbReference type="Rhea" id="RHEA-COMP:10747"/>
        <dbReference type="Rhea" id="RHEA-COMP:10748"/>
        <dbReference type="ChEBI" id="CHEBI:83833"/>
        <dbReference type="ChEBI" id="CHEBI:83834"/>
        <dbReference type="EC" id="5.2.1.8"/>
    </reaction>
</comment>
<dbReference type="AlphaFoldDB" id="A0A519B993"/>
<dbReference type="InterPro" id="IPR000297">
    <property type="entry name" value="PPIase_PpiC"/>
</dbReference>
<proteinExistence type="predicted"/>
<dbReference type="Pfam" id="PF13624">
    <property type="entry name" value="SurA_N_3"/>
    <property type="match status" value="1"/>
</dbReference>
<dbReference type="InterPro" id="IPR027304">
    <property type="entry name" value="Trigger_fact/SurA_dom_sf"/>
</dbReference>
<gene>
    <name evidence="9" type="ORF">EVJ47_08825</name>
</gene>
<dbReference type="SUPFAM" id="SSF109998">
    <property type="entry name" value="Triger factor/SurA peptide-binding domain-like"/>
    <property type="match status" value="1"/>
</dbReference>
<comment type="caution">
    <text evidence="9">The sequence shown here is derived from an EMBL/GenBank/DDBJ whole genome shotgun (WGS) entry which is preliminary data.</text>
</comment>
<dbReference type="GO" id="GO:0003755">
    <property type="term" value="F:peptidyl-prolyl cis-trans isomerase activity"/>
    <property type="evidence" value="ECO:0007669"/>
    <property type="project" value="UniProtKB-KW"/>
</dbReference>
<keyword evidence="7" id="KW-0472">Membrane</keyword>
<evidence type="ECO:0000256" key="6">
    <source>
        <dbReference type="PROSITE-ProRule" id="PRU00278"/>
    </source>
</evidence>
<dbReference type="PANTHER" id="PTHR47245">
    <property type="entry name" value="PEPTIDYLPROLYL ISOMERASE"/>
    <property type="match status" value="1"/>
</dbReference>
<evidence type="ECO:0000256" key="4">
    <source>
        <dbReference type="ARBA" id="ARBA00023110"/>
    </source>
</evidence>
<dbReference type="Gene3D" id="3.10.50.40">
    <property type="match status" value="1"/>
</dbReference>
<keyword evidence="4 6" id="KW-0697">Rotamase</keyword>
<keyword evidence="3" id="KW-0732">Signal</keyword>
<evidence type="ECO:0000256" key="7">
    <source>
        <dbReference type="SAM" id="Phobius"/>
    </source>
</evidence>
<keyword evidence="7" id="KW-1133">Transmembrane helix</keyword>
<dbReference type="SUPFAM" id="SSF54534">
    <property type="entry name" value="FKBP-like"/>
    <property type="match status" value="1"/>
</dbReference>
<feature type="transmembrane region" description="Helical" evidence="7">
    <location>
        <begin position="21"/>
        <end position="39"/>
    </location>
</feature>
<evidence type="ECO:0000256" key="5">
    <source>
        <dbReference type="ARBA" id="ARBA00023235"/>
    </source>
</evidence>
<dbReference type="InterPro" id="IPR050245">
    <property type="entry name" value="PrsA_foldase"/>
</dbReference>
<dbReference type="Pfam" id="PF00639">
    <property type="entry name" value="Rotamase"/>
    <property type="match status" value="1"/>
</dbReference>
<organism evidence="9 10">
    <name type="scientific">Candidatus Acidulodesulfobacterium ferriphilum</name>
    <dbReference type="NCBI Taxonomy" id="2597223"/>
    <lineage>
        <taxon>Bacteria</taxon>
        <taxon>Deltaproteobacteria</taxon>
        <taxon>Candidatus Acidulodesulfobacterales</taxon>
        <taxon>Candidatus Acidulodesulfobacterium</taxon>
    </lineage>
</organism>
<evidence type="ECO:0000256" key="2">
    <source>
        <dbReference type="ARBA" id="ARBA00013194"/>
    </source>
</evidence>